<reference evidence="1 2" key="1">
    <citation type="submission" date="2017-10" db="EMBL/GenBank/DDBJ databases">
        <title>Comparative genomics in systemic dimorphic fungi from Ajellomycetaceae.</title>
        <authorList>
            <person name="Munoz J.F."/>
            <person name="Mcewen J.G."/>
            <person name="Clay O.K."/>
            <person name="Cuomo C.A."/>
        </authorList>
    </citation>
    <scope>NUCLEOTIDE SEQUENCE [LARGE SCALE GENOMIC DNA]</scope>
    <source>
        <strain evidence="1 2">UAMH5409</strain>
    </source>
</reference>
<name>A0A2B7WIS6_9EURO</name>
<gene>
    <name evidence="1" type="ORF">AJ79_09605</name>
</gene>
<organism evidence="1 2">
    <name type="scientific">Helicocarpus griseus UAMH5409</name>
    <dbReference type="NCBI Taxonomy" id="1447875"/>
    <lineage>
        <taxon>Eukaryota</taxon>
        <taxon>Fungi</taxon>
        <taxon>Dikarya</taxon>
        <taxon>Ascomycota</taxon>
        <taxon>Pezizomycotina</taxon>
        <taxon>Eurotiomycetes</taxon>
        <taxon>Eurotiomycetidae</taxon>
        <taxon>Onygenales</taxon>
        <taxon>Ajellomycetaceae</taxon>
        <taxon>Helicocarpus</taxon>
    </lineage>
</organism>
<proteinExistence type="predicted"/>
<sequence length="91" mass="9794">MKRSELRVGKVKEAIFSSSGMKFGGTLPFNFVGLANNIVETDGNGSPKLAVDVSAVEDEIQPYLSMPEAEAYKAAIQAYIVLCKARNAKVI</sequence>
<comment type="caution">
    <text evidence="1">The sequence shown here is derived from an EMBL/GenBank/DDBJ whole genome shotgun (WGS) entry which is preliminary data.</text>
</comment>
<protein>
    <submittedName>
        <fullName evidence="1">Uncharacterized protein</fullName>
    </submittedName>
</protein>
<dbReference type="Proteomes" id="UP000223968">
    <property type="component" value="Unassembled WGS sequence"/>
</dbReference>
<evidence type="ECO:0000313" key="1">
    <source>
        <dbReference type="EMBL" id="PGG96410.1"/>
    </source>
</evidence>
<dbReference type="EMBL" id="PDNB01000282">
    <property type="protein sequence ID" value="PGG96410.1"/>
    <property type="molecule type" value="Genomic_DNA"/>
</dbReference>
<dbReference type="AlphaFoldDB" id="A0A2B7WIS6"/>
<accession>A0A2B7WIS6</accession>
<dbReference type="OrthoDB" id="4958400at2759"/>
<evidence type="ECO:0000313" key="2">
    <source>
        <dbReference type="Proteomes" id="UP000223968"/>
    </source>
</evidence>
<keyword evidence="2" id="KW-1185">Reference proteome</keyword>